<evidence type="ECO:0000313" key="3">
    <source>
        <dbReference type="Proteomes" id="UP000034181"/>
    </source>
</evidence>
<proteinExistence type="predicted"/>
<evidence type="ECO:0000313" key="2">
    <source>
        <dbReference type="EMBL" id="KKQ74390.1"/>
    </source>
</evidence>
<evidence type="ECO:0008006" key="4">
    <source>
        <dbReference type="Google" id="ProtNLM"/>
    </source>
</evidence>
<gene>
    <name evidence="2" type="ORF">US96_C0033G0007</name>
</gene>
<dbReference type="Proteomes" id="UP000034181">
    <property type="component" value="Unassembled WGS sequence"/>
</dbReference>
<dbReference type="AlphaFoldDB" id="A0A0G0KFX1"/>
<organism evidence="2 3">
    <name type="scientific">Candidatus Woesebacteria bacterium GW2011_GWB1_38_5b</name>
    <dbReference type="NCBI Taxonomy" id="1618569"/>
    <lineage>
        <taxon>Bacteria</taxon>
        <taxon>Candidatus Woeseibacteriota</taxon>
    </lineage>
</organism>
<sequence>MAVKKESGFKKWVLIGIFLLLLFISYQLYNKNNAPKTEMDCLNLGSNERTKLCLELLKQEKTLEDFPLTNLTIENVKGEDADYCVQLSGTVYNSGSLPATLIAVRADFSKEMNGASFHYEVFSPFQTDSEQIQPNSRKSFSKCMNPQTYSAVKSVNQWYFSMTPYSAKILSQ</sequence>
<comment type="caution">
    <text evidence="2">The sequence shown here is derived from an EMBL/GenBank/DDBJ whole genome shotgun (WGS) entry which is preliminary data.</text>
</comment>
<keyword evidence="1" id="KW-0812">Transmembrane</keyword>
<dbReference type="EMBL" id="LBUZ01000033">
    <property type="protein sequence ID" value="KKQ74390.1"/>
    <property type="molecule type" value="Genomic_DNA"/>
</dbReference>
<feature type="transmembrane region" description="Helical" evidence="1">
    <location>
        <begin position="12"/>
        <end position="29"/>
    </location>
</feature>
<accession>A0A0G0KFX1</accession>
<protein>
    <recommendedName>
        <fullName evidence="4">DUF2393 domain-containing protein</fullName>
    </recommendedName>
</protein>
<keyword evidence="1" id="KW-1133">Transmembrane helix</keyword>
<keyword evidence="1" id="KW-0472">Membrane</keyword>
<evidence type="ECO:0000256" key="1">
    <source>
        <dbReference type="SAM" id="Phobius"/>
    </source>
</evidence>
<reference evidence="2 3" key="1">
    <citation type="journal article" date="2015" name="Nature">
        <title>rRNA introns, odd ribosomes, and small enigmatic genomes across a large radiation of phyla.</title>
        <authorList>
            <person name="Brown C.T."/>
            <person name="Hug L.A."/>
            <person name="Thomas B.C."/>
            <person name="Sharon I."/>
            <person name="Castelle C.J."/>
            <person name="Singh A."/>
            <person name="Wilkins M.J."/>
            <person name="Williams K.H."/>
            <person name="Banfield J.F."/>
        </authorList>
    </citation>
    <scope>NUCLEOTIDE SEQUENCE [LARGE SCALE GENOMIC DNA]</scope>
</reference>
<name>A0A0G0KFX1_9BACT</name>